<accession>A0A2M8FB93</accession>
<reference evidence="2" key="1">
    <citation type="submission" date="2017-09" db="EMBL/GenBank/DDBJ databases">
        <title>Depth-based differentiation of microbial function through sediment-hosted aquifers and enrichment of novel symbionts in the deep terrestrial subsurface.</title>
        <authorList>
            <person name="Probst A.J."/>
            <person name="Ladd B."/>
            <person name="Jarett J.K."/>
            <person name="Geller-Mcgrath D.E."/>
            <person name="Sieber C.M.K."/>
            <person name="Emerson J.B."/>
            <person name="Anantharaman K."/>
            <person name="Thomas B.C."/>
            <person name="Malmstrom R."/>
            <person name="Stieglmeier M."/>
            <person name="Klingl A."/>
            <person name="Woyke T."/>
            <person name="Ryan C.M."/>
            <person name="Banfield J.F."/>
        </authorList>
    </citation>
    <scope>NUCLEOTIDE SEQUENCE [LARGE SCALE GENOMIC DNA]</scope>
</reference>
<dbReference type="EMBL" id="PFRH01000001">
    <property type="protein sequence ID" value="PJC52982.1"/>
    <property type="molecule type" value="Genomic_DNA"/>
</dbReference>
<sequence>MSKKEFRILFSDKEWFPDHPAQNACGFKDLVDHKNVSIVAYFVIDGYADGLARICVSFDDIETDNQRKFIFENQLSELKKKYGQPLYTKLLDKNGLPEHQMSELDVWINENSVISAVLTLSEDGSLQPNINISFGDKINDPISKEWLWIENKVTGRNLHIEKTLDIVFSSTRTMPARFSTSGDRRQSFCVSFSPLKHDADEEMAAQAYGAINFYLSNEKRGYELDQKTFHSVLMIGEDLMLGSFILTKFKEENSFGNIKQAIINHRLDNLEKTVPNLKAVLIEKEVENYFQHCVDFGRDTAQK</sequence>
<protein>
    <submittedName>
        <fullName evidence="1">Uncharacterized protein</fullName>
    </submittedName>
</protein>
<dbReference type="AlphaFoldDB" id="A0A2M8FB93"/>
<organism evidence="1 2">
    <name type="scientific">Candidatus Magasanikbacteria bacterium CG_4_9_14_0_2_um_filter_42_11</name>
    <dbReference type="NCBI Taxonomy" id="1974643"/>
    <lineage>
        <taxon>Bacteria</taxon>
        <taxon>Candidatus Magasanikiibacteriota</taxon>
    </lineage>
</organism>
<proteinExistence type="predicted"/>
<comment type="caution">
    <text evidence="1">The sequence shown here is derived from an EMBL/GenBank/DDBJ whole genome shotgun (WGS) entry which is preliminary data.</text>
</comment>
<gene>
    <name evidence="1" type="ORF">CO030_00005</name>
</gene>
<evidence type="ECO:0000313" key="1">
    <source>
        <dbReference type="EMBL" id="PJC52982.1"/>
    </source>
</evidence>
<evidence type="ECO:0000313" key="2">
    <source>
        <dbReference type="Proteomes" id="UP000231456"/>
    </source>
</evidence>
<dbReference type="Proteomes" id="UP000231456">
    <property type="component" value="Unassembled WGS sequence"/>
</dbReference>
<name>A0A2M8FB93_9BACT</name>